<organism evidence="1 2">
    <name type="scientific">Ensete ventricosum</name>
    <name type="common">Abyssinian banana</name>
    <name type="synonym">Musa ensete</name>
    <dbReference type="NCBI Taxonomy" id="4639"/>
    <lineage>
        <taxon>Eukaryota</taxon>
        <taxon>Viridiplantae</taxon>
        <taxon>Streptophyta</taxon>
        <taxon>Embryophyta</taxon>
        <taxon>Tracheophyta</taxon>
        <taxon>Spermatophyta</taxon>
        <taxon>Magnoliopsida</taxon>
        <taxon>Liliopsida</taxon>
        <taxon>Zingiberales</taxon>
        <taxon>Musaceae</taxon>
        <taxon>Ensete</taxon>
    </lineage>
</organism>
<evidence type="ECO:0000313" key="1">
    <source>
        <dbReference type="EMBL" id="RRT77727.1"/>
    </source>
</evidence>
<evidence type="ECO:0000313" key="2">
    <source>
        <dbReference type="Proteomes" id="UP000287651"/>
    </source>
</evidence>
<sequence>MWRSYSSSIGLPTPVPLVRRSSMPLSTQAEDHSETALPIPSGPHHIPLQYPLLVISTFSSSSCNPLVFSFNPIKSCSYLPANPRQRIISTAVPSATRSVAFVAKPSSVAVSTSSVSSSLYRSHASAATATVDGSSRSSHCFPCILLYYCSFLLQQPPSPQSFTTPLSSARPTSLLDHDWI</sequence>
<dbReference type="Proteomes" id="UP000287651">
    <property type="component" value="Unassembled WGS sequence"/>
</dbReference>
<reference evidence="1 2" key="1">
    <citation type="journal article" date="2014" name="Agronomy (Basel)">
        <title>A Draft Genome Sequence for Ensete ventricosum, the Drought-Tolerant Tree Against Hunger.</title>
        <authorList>
            <person name="Harrison J."/>
            <person name="Moore K.A."/>
            <person name="Paszkiewicz K."/>
            <person name="Jones T."/>
            <person name="Grant M."/>
            <person name="Ambacheew D."/>
            <person name="Muzemil S."/>
            <person name="Studholme D.J."/>
        </authorList>
    </citation>
    <scope>NUCLEOTIDE SEQUENCE [LARGE SCALE GENOMIC DNA]</scope>
</reference>
<proteinExistence type="predicted"/>
<comment type="caution">
    <text evidence="1">The sequence shown here is derived from an EMBL/GenBank/DDBJ whole genome shotgun (WGS) entry which is preliminary data.</text>
</comment>
<dbReference type="EMBL" id="AMZH03001856">
    <property type="protein sequence ID" value="RRT77727.1"/>
    <property type="molecule type" value="Genomic_DNA"/>
</dbReference>
<dbReference type="AlphaFoldDB" id="A0A427ANC5"/>
<accession>A0A427ANC5</accession>
<gene>
    <name evidence="1" type="ORF">B296_00008255</name>
</gene>
<name>A0A427ANC5_ENSVE</name>
<protein>
    <submittedName>
        <fullName evidence="1">Uncharacterized protein</fullName>
    </submittedName>
</protein>